<dbReference type="AlphaFoldDB" id="A0AAD4BVC7"/>
<accession>A0AAD4BVC7</accession>
<sequence length="112" mass="12809">MDITWTEFGTEDDRFLPPELRYPLQKWCSAWHVVEKLLLSLIRLRRDEQERPRAELVVDGQGGYQDEGFIHHRVMQCTTIVLQAPAQAGPGPLTGLVRAWGSAHDFIEPEPS</sequence>
<proteinExistence type="predicted"/>
<keyword evidence="2" id="KW-1185">Reference proteome</keyword>
<dbReference type="Proteomes" id="UP001194468">
    <property type="component" value="Unassembled WGS sequence"/>
</dbReference>
<name>A0AAD4BVC7_BOLED</name>
<dbReference type="EMBL" id="WHUW01000011">
    <property type="protein sequence ID" value="KAF8440938.1"/>
    <property type="molecule type" value="Genomic_DNA"/>
</dbReference>
<reference evidence="1" key="1">
    <citation type="submission" date="2019-10" db="EMBL/GenBank/DDBJ databases">
        <authorList>
            <consortium name="DOE Joint Genome Institute"/>
            <person name="Kuo A."/>
            <person name="Miyauchi S."/>
            <person name="Kiss E."/>
            <person name="Drula E."/>
            <person name="Kohler A."/>
            <person name="Sanchez-Garcia M."/>
            <person name="Andreopoulos B."/>
            <person name="Barry K.W."/>
            <person name="Bonito G."/>
            <person name="Buee M."/>
            <person name="Carver A."/>
            <person name="Chen C."/>
            <person name="Cichocki N."/>
            <person name="Clum A."/>
            <person name="Culley D."/>
            <person name="Crous P.W."/>
            <person name="Fauchery L."/>
            <person name="Girlanda M."/>
            <person name="Hayes R."/>
            <person name="Keri Z."/>
            <person name="LaButti K."/>
            <person name="Lipzen A."/>
            <person name="Lombard V."/>
            <person name="Magnuson J."/>
            <person name="Maillard F."/>
            <person name="Morin E."/>
            <person name="Murat C."/>
            <person name="Nolan M."/>
            <person name="Ohm R."/>
            <person name="Pangilinan J."/>
            <person name="Pereira M."/>
            <person name="Perotto S."/>
            <person name="Peter M."/>
            <person name="Riley R."/>
            <person name="Sitrit Y."/>
            <person name="Stielow B."/>
            <person name="Szollosi G."/>
            <person name="Zifcakova L."/>
            <person name="Stursova M."/>
            <person name="Spatafora J.W."/>
            <person name="Tedersoo L."/>
            <person name="Vaario L.-M."/>
            <person name="Yamada A."/>
            <person name="Yan M."/>
            <person name="Wang P."/>
            <person name="Xu J."/>
            <person name="Bruns T."/>
            <person name="Baldrian P."/>
            <person name="Vilgalys R."/>
            <person name="Henrissat B."/>
            <person name="Grigoriev I.V."/>
            <person name="Hibbett D."/>
            <person name="Nagy L.G."/>
            <person name="Martin F.M."/>
        </authorList>
    </citation>
    <scope>NUCLEOTIDE SEQUENCE</scope>
    <source>
        <strain evidence="1">BED1</strain>
    </source>
</reference>
<evidence type="ECO:0000313" key="1">
    <source>
        <dbReference type="EMBL" id="KAF8440938.1"/>
    </source>
</evidence>
<comment type="caution">
    <text evidence="1">The sequence shown here is derived from an EMBL/GenBank/DDBJ whole genome shotgun (WGS) entry which is preliminary data.</text>
</comment>
<protein>
    <submittedName>
        <fullName evidence="1">Uncharacterized protein</fullName>
    </submittedName>
</protein>
<organism evidence="1 2">
    <name type="scientific">Boletus edulis BED1</name>
    <dbReference type="NCBI Taxonomy" id="1328754"/>
    <lineage>
        <taxon>Eukaryota</taxon>
        <taxon>Fungi</taxon>
        <taxon>Dikarya</taxon>
        <taxon>Basidiomycota</taxon>
        <taxon>Agaricomycotina</taxon>
        <taxon>Agaricomycetes</taxon>
        <taxon>Agaricomycetidae</taxon>
        <taxon>Boletales</taxon>
        <taxon>Boletineae</taxon>
        <taxon>Boletaceae</taxon>
        <taxon>Boletoideae</taxon>
        <taxon>Boletus</taxon>
    </lineage>
</organism>
<reference evidence="1" key="2">
    <citation type="journal article" date="2020" name="Nat. Commun.">
        <title>Large-scale genome sequencing of mycorrhizal fungi provides insights into the early evolution of symbiotic traits.</title>
        <authorList>
            <person name="Miyauchi S."/>
            <person name="Kiss E."/>
            <person name="Kuo A."/>
            <person name="Drula E."/>
            <person name="Kohler A."/>
            <person name="Sanchez-Garcia M."/>
            <person name="Morin E."/>
            <person name="Andreopoulos B."/>
            <person name="Barry K.W."/>
            <person name="Bonito G."/>
            <person name="Buee M."/>
            <person name="Carver A."/>
            <person name="Chen C."/>
            <person name="Cichocki N."/>
            <person name="Clum A."/>
            <person name="Culley D."/>
            <person name="Crous P.W."/>
            <person name="Fauchery L."/>
            <person name="Girlanda M."/>
            <person name="Hayes R.D."/>
            <person name="Keri Z."/>
            <person name="LaButti K."/>
            <person name="Lipzen A."/>
            <person name="Lombard V."/>
            <person name="Magnuson J."/>
            <person name="Maillard F."/>
            <person name="Murat C."/>
            <person name="Nolan M."/>
            <person name="Ohm R.A."/>
            <person name="Pangilinan J."/>
            <person name="Pereira M.F."/>
            <person name="Perotto S."/>
            <person name="Peter M."/>
            <person name="Pfister S."/>
            <person name="Riley R."/>
            <person name="Sitrit Y."/>
            <person name="Stielow J.B."/>
            <person name="Szollosi G."/>
            <person name="Zifcakova L."/>
            <person name="Stursova M."/>
            <person name="Spatafora J.W."/>
            <person name="Tedersoo L."/>
            <person name="Vaario L.M."/>
            <person name="Yamada A."/>
            <person name="Yan M."/>
            <person name="Wang P."/>
            <person name="Xu J."/>
            <person name="Bruns T."/>
            <person name="Baldrian P."/>
            <person name="Vilgalys R."/>
            <person name="Dunand C."/>
            <person name="Henrissat B."/>
            <person name="Grigoriev I.V."/>
            <person name="Hibbett D."/>
            <person name="Nagy L.G."/>
            <person name="Martin F.M."/>
        </authorList>
    </citation>
    <scope>NUCLEOTIDE SEQUENCE</scope>
    <source>
        <strain evidence="1">BED1</strain>
    </source>
</reference>
<gene>
    <name evidence="1" type="ORF">L210DRAFT_3503824</name>
</gene>
<evidence type="ECO:0000313" key="2">
    <source>
        <dbReference type="Proteomes" id="UP001194468"/>
    </source>
</evidence>